<comment type="caution">
    <text evidence="1">The sequence shown here is derived from an EMBL/GenBank/DDBJ whole genome shotgun (WGS) entry which is preliminary data.</text>
</comment>
<protein>
    <submittedName>
        <fullName evidence="1">Uncharacterized protein</fullName>
    </submittedName>
</protein>
<evidence type="ECO:0000313" key="2">
    <source>
        <dbReference type="Proteomes" id="UP000005837"/>
    </source>
</evidence>
<sequence>MICLADSDLNVPSSGNIYAANAGKKSGAYLICAKSTKEK</sequence>
<reference evidence="1 2" key="1">
    <citation type="submission" date="2009-01" db="EMBL/GenBank/DDBJ databases">
        <authorList>
            <person name="Fulton L."/>
            <person name="Clifton S."/>
            <person name="Chinwalla A.T."/>
            <person name="Mitreva M."/>
            <person name="Sodergren E."/>
            <person name="Weinstock G."/>
            <person name="Clifton S."/>
            <person name="Dooling D.J."/>
            <person name="Fulton B."/>
            <person name="Minx P."/>
            <person name="Pepin K.H."/>
            <person name="Johnson M."/>
            <person name="Bhonagiri V."/>
            <person name="Nash W.E."/>
            <person name="Mardis E.R."/>
            <person name="Wilson R.K."/>
        </authorList>
    </citation>
    <scope>NUCLEOTIDE SEQUENCE [LARGE SCALE GENOMIC DNA]</scope>
    <source>
        <strain evidence="1 2">ATCC 23834</strain>
    </source>
</reference>
<evidence type="ECO:0000313" key="1">
    <source>
        <dbReference type="EMBL" id="EEG23202.1"/>
    </source>
</evidence>
<dbReference type="EMBL" id="ACEA01000045">
    <property type="protein sequence ID" value="EEG23202.1"/>
    <property type="molecule type" value="Genomic_DNA"/>
</dbReference>
<organism evidence="1 2">
    <name type="scientific">Eikenella corrodens ATCC 23834</name>
    <dbReference type="NCBI Taxonomy" id="546274"/>
    <lineage>
        <taxon>Bacteria</taxon>
        <taxon>Pseudomonadati</taxon>
        <taxon>Pseudomonadota</taxon>
        <taxon>Betaproteobacteria</taxon>
        <taxon>Neisseriales</taxon>
        <taxon>Neisseriaceae</taxon>
        <taxon>Eikenella</taxon>
    </lineage>
</organism>
<name>C0DXM1_EIKCO</name>
<gene>
    <name evidence="1" type="ORF">EIKCOROL_02132</name>
</gene>
<dbReference type="AlphaFoldDB" id="C0DXM1"/>
<proteinExistence type="predicted"/>
<accession>C0DXM1</accession>
<dbReference type="Proteomes" id="UP000005837">
    <property type="component" value="Unassembled WGS sequence"/>
</dbReference>
<dbReference type="HOGENOM" id="CLU_3308908_0_0_4"/>